<dbReference type="AlphaFoldDB" id="A0A074Z5N4"/>
<dbReference type="GO" id="GO:0016020">
    <property type="term" value="C:membrane"/>
    <property type="evidence" value="ECO:0007669"/>
    <property type="project" value="TreeGrafter"/>
</dbReference>
<dbReference type="InterPro" id="IPR014812">
    <property type="entry name" value="Vps51"/>
</dbReference>
<dbReference type="GO" id="GO:0005829">
    <property type="term" value="C:cytosol"/>
    <property type="evidence" value="ECO:0007669"/>
    <property type="project" value="GOC"/>
</dbReference>
<sequence>MLLPMAADGVVLTPARCSDFGRNKATNSFVPYTVPTTDSIEDECLVKCALAESERFASMRKPLDLFKELKRKHYHIRLSIMDKLATQMRAARFVFSSDVTLCLFYIRKPIRKHKIDPASPDLVSSSITAKSMLTLMLRRRITVRTMNEDGRRRVTKDQLLQFYRGTPDALNNQHADNHNSRPREIDTQTDVYNIDGQAFNTQLYMEKHLREKDLSDLVLEEKVLTEQIRNLDSEMQTLMYDNYSKFISATDTIQMMKADFKYVENEMNCLVKNMASIGSLSEKIKERLLGEQDKLKTLSATQHSLNKLKHLVELPGRLRTFVLNGQWESAVEDLNQTKLILKMYHTTPSFKNIRKDCFQVVVDIQQRFWAQFERATDAGEFYSNLKLLKNLGLRTPKLSSAFVESARDRLQAIVVDLQVKALSEDDSSSDAPDRSEQSETANFTGPGSTDALKGADHSNFLRVDMLHFANSITESLLNELCAYVTAYTNLFAATSPDDEVADTILEVLSDQPDSDGVDLSATDLENHLADLVEEVMGHFFRLTEERFSEDQPNCPDTAILVRALDRIHGRVQTFLKTYTNAVHSMGVHETHTDSTGELALSSTSTDDEQDVLKPTTTETFGDRTKKLCTRFAGLMSNLVNTVSLARMDYYLSLVCQGASECITEARQQLINPGLPLGVAGADAPGHLVTPSSLTTSHSRSGTQLSSMLETLNYGLTTQIRNALKGLEIFLNPENTFTKNQNFSAHFCLVGLRERLVVGYMKSLLRSLDDLANTAAGRVPSTILLLLAKISLTWAHSGSIGHLLTIPEEMLSQGQKTWSPSFSRQNSGSRPAKLKPTTPKELNDQFRDLSITLLSAYVRLEGTSLAQLLRKSVEARDWLKNLEPRSVRSVVKRVIEDLNALDKQASRVCIAQLLPSNSRNKDRMSDSRSGRSGVSSLRPSGSSHFLEKHSRSSSSGIPPGTGEMDPSLATQIRRLFTQRVDIFAPVEPNRESLLLGVIKIGLKTLVECVRLQTFGKFGLQQIQVDCRYLQIHLWHFVNDEKLVGTLLDDVLYSVVNRCVDPQLMEDSIVDAICDRA</sequence>
<dbReference type="GO" id="GO:1990745">
    <property type="term" value="C:EARP complex"/>
    <property type="evidence" value="ECO:0007669"/>
    <property type="project" value="TreeGrafter"/>
</dbReference>
<protein>
    <recommendedName>
        <fullName evidence="2">Vacuolar protein sorting-associated protein 51 homolog</fullName>
    </recommendedName>
</protein>
<dbReference type="Proteomes" id="UP000054324">
    <property type="component" value="Unassembled WGS sequence"/>
</dbReference>
<dbReference type="GO" id="GO:0032456">
    <property type="term" value="P:endocytic recycling"/>
    <property type="evidence" value="ECO:0007669"/>
    <property type="project" value="TreeGrafter"/>
</dbReference>
<dbReference type="GO" id="GO:0007030">
    <property type="term" value="P:Golgi organization"/>
    <property type="evidence" value="ECO:0007669"/>
    <property type="project" value="TreeGrafter"/>
</dbReference>
<dbReference type="PANTHER" id="PTHR15954">
    <property type="entry name" value="VACUOLAR PROTEIN SORTING-ASSOCIATED PROTEIN 51 HOMOLOG"/>
    <property type="match status" value="1"/>
</dbReference>
<dbReference type="Pfam" id="PF08700">
    <property type="entry name" value="VPS51_Exo84_N"/>
    <property type="match status" value="1"/>
</dbReference>
<name>A0A074Z5N4_OPIVI</name>
<feature type="region of interest" description="Disordered" evidence="3">
    <location>
        <begin position="917"/>
        <end position="963"/>
    </location>
</feature>
<feature type="compositionally biased region" description="Basic and acidic residues" evidence="3">
    <location>
        <begin position="918"/>
        <end position="928"/>
    </location>
</feature>
<comment type="similarity">
    <text evidence="1">Belongs to the VPS51 family.</text>
</comment>
<feature type="compositionally biased region" description="Polar residues" evidence="3">
    <location>
        <begin position="438"/>
        <end position="447"/>
    </location>
</feature>
<evidence type="ECO:0000256" key="1">
    <source>
        <dbReference type="ARBA" id="ARBA00006080"/>
    </source>
</evidence>
<dbReference type="GO" id="GO:0000938">
    <property type="term" value="C:GARP complex"/>
    <property type="evidence" value="ECO:0007669"/>
    <property type="project" value="TreeGrafter"/>
</dbReference>
<accession>A0A074Z5N4</accession>
<dbReference type="RefSeq" id="XP_009173865.1">
    <property type="nucleotide sequence ID" value="XM_009175601.1"/>
</dbReference>
<evidence type="ECO:0000256" key="2">
    <source>
        <dbReference type="ARBA" id="ARBA00016122"/>
    </source>
</evidence>
<reference evidence="4 5" key="1">
    <citation type="submission" date="2013-11" db="EMBL/GenBank/DDBJ databases">
        <title>Opisthorchis viverrini - life in the bile duct.</title>
        <authorList>
            <person name="Young N.D."/>
            <person name="Nagarajan N."/>
            <person name="Lin S.J."/>
            <person name="Korhonen P.K."/>
            <person name="Jex A.R."/>
            <person name="Hall R.S."/>
            <person name="Safavi-Hemami H."/>
            <person name="Kaewkong W."/>
            <person name="Bertrand D."/>
            <person name="Gao S."/>
            <person name="Seet Q."/>
            <person name="Wongkham S."/>
            <person name="Teh B.T."/>
            <person name="Wongkham C."/>
            <person name="Intapan P.M."/>
            <person name="Maleewong W."/>
            <person name="Yang X."/>
            <person name="Hu M."/>
            <person name="Wang Z."/>
            <person name="Hofmann A."/>
            <person name="Sternberg P.W."/>
            <person name="Tan P."/>
            <person name="Wang J."/>
            <person name="Gasser R.B."/>
        </authorList>
    </citation>
    <scope>NUCLEOTIDE SEQUENCE [LARGE SCALE GENOMIC DNA]</scope>
</reference>
<proteinExistence type="inferred from homology"/>
<evidence type="ECO:0000256" key="3">
    <source>
        <dbReference type="SAM" id="MobiDB-lite"/>
    </source>
</evidence>
<dbReference type="CTD" id="20329032"/>
<evidence type="ECO:0000313" key="4">
    <source>
        <dbReference type="EMBL" id="KER22383.1"/>
    </source>
</evidence>
<feature type="compositionally biased region" description="Polar residues" evidence="3">
    <location>
        <begin position="816"/>
        <end position="828"/>
    </location>
</feature>
<evidence type="ECO:0000313" key="5">
    <source>
        <dbReference type="Proteomes" id="UP000054324"/>
    </source>
</evidence>
<dbReference type="PANTHER" id="PTHR15954:SF4">
    <property type="entry name" value="VACUOLAR PROTEIN SORTING-ASSOCIATED PROTEIN 51 HOMOLOG"/>
    <property type="match status" value="1"/>
</dbReference>
<gene>
    <name evidence="4" type="ORF">T265_14866</name>
</gene>
<feature type="region of interest" description="Disordered" evidence="3">
    <location>
        <begin position="589"/>
        <end position="611"/>
    </location>
</feature>
<dbReference type="EMBL" id="KL596901">
    <property type="protein sequence ID" value="KER22383.1"/>
    <property type="molecule type" value="Genomic_DNA"/>
</dbReference>
<dbReference type="KEGG" id="ovi:T265_14866"/>
<organism evidence="4 5">
    <name type="scientific">Opisthorchis viverrini</name>
    <name type="common">Southeast Asian liver fluke</name>
    <dbReference type="NCBI Taxonomy" id="6198"/>
    <lineage>
        <taxon>Eukaryota</taxon>
        <taxon>Metazoa</taxon>
        <taxon>Spiralia</taxon>
        <taxon>Lophotrochozoa</taxon>
        <taxon>Platyhelminthes</taxon>
        <taxon>Trematoda</taxon>
        <taxon>Digenea</taxon>
        <taxon>Opisthorchiida</taxon>
        <taxon>Opisthorchiata</taxon>
        <taxon>Opisthorchiidae</taxon>
        <taxon>Opisthorchis</taxon>
    </lineage>
</organism>
<dbReference type="GO" id="GO:0048193">
    <property type="term" value="P:Golgi vesicle transport"/>
    <property type="evidence" value="ECO:0007669"/>
    <property type="project" value="TreeGrafter"/>
</dbReference>
<feature type="region of interest" description="Disordered" evidence="3">
    <location>
        <begin position="816"/>
        <end position="839"/>
    </location>
</feature>
<dbReference type="GO" id="GO:0042147">
    <property type="term" value="P:retrograde transport, endosome to Golgi"/>
    <property type="evidence" value="ECO:0007669"/>
    <property type="project" value="TreeGrafter"/>
</dbReference>
<dbReference type="STRING" id="6198.A0A074Z5N4"/>
<keyword evidence="5" id="KW-1185">Reference proteome</keyword>
<dbReference type="GO" id="GO:0007041">
    <property type="term" value="P:lysosomal transport"/>
    <property type="evidence" value="ECO:0007669"/>
    <property type="project" value="TreeGrafter"/>
</dbReference>
<feature type="region of interest" description="Disordered" evidence="3">
    <location>
        <begin position="424"/>
        <end position="450"/>
    </location>
</feature>
<dbReference type="GeneID" id="20329032"/>
<dbReference type="OrthoDB" id="203678at2759"/>
<feature type="compositionally biased region" description="Low complexity" evidence="3">
    <location>
        <begin position="929"/>
        <end position="942"/>
    </location>
</feature>